<dbReference type="NCBIfam" id="TIGR03931">
    <property type="entry name" value="T7SS_Rv3446c"/>
    <property type="match status" value="1"/>
</dbReference>
<proteinExistence type="predicted"/>
<organism evidence="3 4">
    <name type="scientific">Rhodococcus qingshengii</name>
    <dbReference type="NCBI Taxonomy" id="334542"/>
    <lineage>
        <taxon>Bacteria</taxon>
        <taxon>Bacillati</taxon>
        <taxon>Actinomycetota</taxon>
        <taxon>Actinomycetes</taxon>
        <taxon>Mycobacteriales</taxon>
        <taxon>Nocardiaceae</taxon>
        <taxon>Rhodococcus</taxon>
        <taxon>Rhodococcus erythropolis group</taxon>
    </lineage>
</organism>
<reference evidence="3 4" key="1">
    <citation type="submission" date="2017-07" db="EMBL/GenBank/DDBJ databases">
        <title>Draft sequence of Rhodococcus enclensis 23b-28.</title>
        <authorList>
            <person name="Besaury L."/>
            <person name="Sancelme M."/>
            <person name="Amato P."/>
            <person name="Lallement A."/>
            <person name="Delort A.-M."/>
        </authorList>
    </citation>
    <scope>NUCLEOTIDE SEQUENCE [LARGE SCALE GENOMIC DNA]</scope>
    <source>
        <strain evidence="3 4">23b-28</strain>
    </source>
</reference>
<name>A0A2A5JE58_RHOSG</name>
<keyword evidence="2" id="KW-1133">Transmembrane helix</keyword>
<feature type="compositionally biased region" description="Basic and acidic residues" evidence="1">
    <location>
        <begin position="333"/>
        <end position="343"/>
    </location>
</feature>
<gene>
    <name evidence="3" type="ORF">CHR55_08245</name>
</gene>
<accession>A0A2A5JE58</accession>
<feature type="transmembrane region" description="Helical" evidence="2">
    <location>
        <begin position="288"/>
        <end position="308"/>
    </location>
</feature>
<evidence type="ECO:0000256" key="2">
    <source>
        <dbReference type="SAM" id="Phobius"/>
    </source>
</evidence>
<feature type="region of interest" description="Disordered" evidence="1">
    <location>
        <begin position="333"/>
        <end position="354"/>
    </location>
</feature>
<evidence type="ECO:0000256" key="1">
    <source>
        <dbReference type="SAM" id="MobiDB-lite"/>
    </source>
</evidence>
<sequence length="500" mass="53042">MTVPSLVSVSLHWGASNIWVVSGQREFCCSADLRREPASGPGTTGENAIDYVDDDYVDVDGRIVPTVLELARLISSAMDGCGIVDADILYLSHPSDWGAPRRRRLLDAARRVAHDVVLVPTSVAAARSARTAWRSRCVVLELRGGMVVASVVSEVDGELRLAGAQSSAIADVAGLFSGIGDLSVRDAVVLVGPRSHAVAASLERGSTNVHGHASIRILDESRVASSLVDPRTLVRQTTARDSSGRIVDNSAFGAGWVGDPDGAMSIPSVHSTASSPRRVGGWHGGRRWFAAALAVLAVVAAVAATVVVSTRDRGDSRLAGSVAATAEGKAEIVEASKEQEKPAPKTSIPSIESGVTPELTRVEVGSVAAELPSDWKLLSRGTSSGRTDLIPSSGADRKIVVIEKSLAEGAGFDSVEAALRQQFSAFEDPLRFGEFSVIDDAAGKQAVVYVEFPDDFSEVRWHVYVDNGRQVSIGCQYLVGEWDSLEADCLRMWQSLEFTP</sequence>
<dbReference type="EMBL" id="NOVD01000004">
    <property type="protein sequence ID" value="PCK27868.1"/>
    <property type="molecule type" value="Genomic_DNA"/>
</dbReference>
<keyword evidence="2" id="KW-0812">Transmembrane</keyword>
<dbReference type="AlphaFoldDB" id="A0A2A5JE58"/>
<dbReference type="InterPro" id="IPR023840">
    <property type="entry name" value="T7SS_Rv3446c"/>
</dbReference>
<comment type="caution">
    <text evidence="3">The sequence shown here is derived from an EMBL/GenBank/DDBJ whole genome shotgun (WGS) entry which is preliminary data.</text>
</comment>
<keyword evidence="2" id="KW-0472">Membrane</keyword>
<dbReference type="Proteomes" id="UP000230886">
    <property type="component" value="Unassembled WGS sequence"/>
</dbReference>
<protein>
    <submittedName>
        <fullName evidence="3">Type VII secretion-associated protein</fullName>
    </submittedName>
</protein>
<evidence type="ECO:0000313" key="4">
    <source>
        <dbReference type="Proteomes" id="UP000230886"/>
    </source>
</evidence>
<dbReference type="RefSeq" id="WP_099697412.1">
    <property type="nucleotide sequence ID" value="NZ_NOVD01000004.1"/>
</dbReference>
<evidence type="ECO:0000313" key="3">
    <source>
        <dbReference type="EMBL" id="PCK27868.1"/>
    </source>
</evidence>